<dbReference type="SUPFAM" id="SSF52743">
    <property type="entry name" value="Subtilisin-like"/>
    <property type="match status" value="1"/>
</dbReference>
<dbReference type="AlphaFoldDB" id="A0AA38TUM5"/>
<comment type="similarity">
    <text evidence="1 4">Belongs to the peptidase S8 family.</text>
</comment>
<protein>
    <recommendedName>
        <fullName evidence="5">Peptidase S8/S53 domain-containing protein</fullName>
    </recommendedName>
</protein>
<dbReference type="GO" id="GO:0006508">
    <property type="term" value="P:proteolysis"/>
    <property type="evidence" value="ECO:0007669"/>
    <property type="project" value="InterPro"/>
</dbReference>
<dbReference type="InterPro" id="IPR045051">
    <property type="entry name" value="SBT"/>
</dbReference>
<dbReference type="Pfam" id="PF00082">
    <property type="entry name" value="Peptidase_S8"/>
    <property type="match status" value="1"/>
</dbReference>
<dbReference type="Proteomes" id="UP001172457">
    <property type="component" value="Chromosome 1"/>
</dbReference>
<accession>A0AA38TUM5</accession>
<dbReference type="PANTHER" id="PTHR10795">
    <property type="entry name" value="PROPROTEIN CONVERTASE SUBTILISIN/KEXIN"/>
    <property type="match status" value="1"/>
</dbReference>
<evidence type="ECO:0000313" key="6">
    <source>
        <dbReference type="EMBL" id="KAJ9567360.1"/>
    </source>
</evidence>
<dbReference type="GO" id="GO:0004252">
    <property type="term" value="F:serine-type endopeptidase activity"/>
    <property type="evidence" value="ECO:0007669"/>
    <property type="project" value="InterPro"/>
</dbReference>
<evidence type="ECO:0000256" key="1">
    <source>
        <dbReference type="ARBA" id="ARBA00011073"/>
    </source>
</evidence>
<evidence type="ECO:0000256" key="4">
    <source>
        <dbReference type="PROSITE-ProRule" id="PRU01240"/>
    </source>
</evidence>
<dbReference type="Gene3D" id="3.40.50.200">
    <property type="entry name" value="Peptidase S8/S53 domain"/>
    <property type="match status" value="2"/>
</dbReference>
<comment type="caution">
    <text evidence="6">The sequence shown here is derived from an EMBL/GenBank/DDBJ whole genome shotgun (WGS) entry which is preliminary data.</text>
</comment>
<dbReference type="InterPro" id="IPR000209">
    <property type="entry name" value="Peptidase_S8/S53_dom"/>
</dbReference>
<keyword evidence="7" id="KW-1185">Reference proteome</keyword>
<keyword evidence="3" id="KW-0378">Hydrolase</keyword>
<keyword evidence="2" id="KW-0732">Signal</keyword>
<dbReference type="InterPro" id="IPR023827">
    <property type="entry name" value="Peptidase_S8_Asp-AS"/>
</dbReference>
<dbReference type="EMBL" id="JARYMX010000001">
    <property type="protein sequence ID" value="KAJ9567360.1"/>
    <property type="molecule type" value="Genomic_DNA"/>
</dbReference>
<dbReference type="InterPro" id="IPR036852">
    <property type="entry name" value="Peptidase_S8/S53_dom_sf"/>
</dbReference>
<sequence>MIIGILDSGINIDHLSFHDNGGPTPSKKWKRCHTFPRKNNKVIEAVNHIGEAAGMAPLTHLDVYKRPYVFSPLVLSQKPNKIVTPKVTYFSSRGSSFESTEILKSNIIGPMVDIFAALHLGTKATFVRKSGTSMACPYLVGIVTLLKVTHPDWSPATIKSTIITTNLIKNEREVEYIDVFAVRAGFVNASKEVDRGWLYEVPSKKLDRKRNS</sequence>
<name>A0AA38TUM5_9ASTR</name>
<proteinExistence type="inferred from homology"/>
<evidence type="ECO:0000256" key="3">
    <source>
        <dbReference type="ARBA" id="ARBA00022801"/>
    </source>
</evidence>
<gene>
    <name evidence="6" type="ORF">OSB04_003326</name>
</gene>
<comment type="caution">
    <text evidence="4">Lacks conserved residue(s) required for the propagation of feature annotation.</text>
</comment>
<organism evidence="6 7">
    <name type="scientific">Centaurea solstitialis</name>
    <name type="common">yellow star-thistle</name>
    <dbReference type="NCBI Taxonomy" id="347529"/>
    <lineage>
        <taxon>Eukaryota</taxon>
        <taxon>Viridiplantae</taxon>
        <taxon>Streptophyta</taxon>
        <taxon>Embryophyta</taxon>
        <taxon>Tracheophyta</taxon>
        <taxon>Spermatophyta</taxon>
        <taxon>Magnoliopsida</taxon>
        <taxon>eudicotyledons</taxon>
        <taxon>Gunneridae</taxon>
        <taxon>Pentapetalae</taxon>
        <taxon>asterids</taxon>
        <taxon>campanulids</taxon>
        <taxon>Asterales</taxon>
        <taxon>Asteraceae</taxon>
        <taxon>Carduoideae</taxon>
        <taxon>Cardueae</taxon>
        <taxon>Centaureinae</taxon>
        <taxon>Centaurea</taxon>
    </lineage>
</organism>
<evidence type="ECO:0000259" key="5">
    <source>
        <dbReference type="Pfam" id="PF00082"/>
    </source>
</evidence>
<dbReference type="PROSITE" id="PS51892">
    <property type="entry name" value="SUBTILASE"/>
    <property type="match status" value="1"/>
</dbReference>
<dbReference type="PROSITE" id="PS00136">
    <property type="entry name" value="SUBTILASE_ASP"/>
    <property type="match status" value="1"/>
</dbReference>
<evidence type="ECO:0000256" key="2">
    <source>
        <dbReference type="ARBA" id="ARBA00022729"/>
    </source>
</evidence>
<reference evidence="6" key="1">
    <citation type="submission" date="2023-03" db="EMBL/GenBank/DDBJ databases">
        <title>Chromosome-scale reference genome and RAD-based genetic map of yellow starthistle (Centaurea solstitialis) reveal putative structural variation and QTLs associated with invader traits.</title>
        <authorList>
            <person name="Reatini B."/>
            <person name="Cang F.A."/>
            <person name="Jiang Q."/>
            <person name="Mckibben M.T.W."/>
            <person name="Barker M.S."/>
            <person name="Rieseberg L.H."/>
            <person name="Dlugosch K.M."/>
        </authorList>
    </citation>
    <scope>NUCLEOTIDE SEQUENCE</scope>
    <source>
        <strain evidence="6">CAN-66</strain>
        <tissue evidence="6">Leaf</tissue>
    </source>
</reference>
<feature type="domain" description="Peptidase S8/S53" evidence="5">
    <location>
        <begin position="86"/>
        <end position="166"/>
    </location>
</feature>
<evidence type="ECO:0000313" key="7">
    <source>
        <dbReference type="Proteomes" id="UP001172457"/>
    </source>
</evidence>